<evidence type="ECO:0000313" key="4">
    <source>
        <dbReference type="Proteomes" id="UP000676336"/>
    </source>
</evidence>
<evidence type="ECO:0000313" key="3">
    <source>
        <dbReference type="EMBL" id="CAF4931399.1"/>
    </source>
</evidence>
<feature type="non-terminal residue" evidence="3">
    <location>
        <position position="20"/>
    </location>
</feature>
<comment type="caution">
    <text evidence="3">The sequence shown here is derived from an EMBL/GenBank/DDBJ whole genome shotgun (WGS) entry which is preliminary data.</text>
</comment>
<protein>
    <submittedName>
        <fullName evidence="3">Uncharacterized protein</fullName>
    </submittedName>
</protein>
<evidence type="ECO:0000313" key="2">
    <source>
        <dbReference type="EMBL" id="CAF4673296.1"/>
    </source>
</evidence>
<dbReference type="AlphaFoldDB" id="A0A8S3D3Q8"/>
<evidence type="ECO:0000256" key="1">
    <source>
        <dbReference type="SAM" id="MobiDB-lite"/>
    </source>
</evidence>
<name>A0A8S3D3Q8_9BILA</name>
<feature type="region of interest" description="Disordered" evidence="1">
    <location>
        <begin position="1"/>
        <end position="20"/>
    </location>
</feature>
<dbReference type="EMBL" id="CAJOBI010182451">
    <property type="protein sequence ID" value="CAF4931399.1"/>
    <property type="molecule type" value="Genomic_DNA"/>
</dbReference>
<organism evidence="3 4">
    <name type="scientific">Rotaria magnacalcarata</name>
    <dbReference type="NCBI Taxonomy" id="392030"/>
    <lineage>
        <taxon>Eukaryota</taxon>
        <taxon>Metazoa</taxon>
        <taxon>Spiralia</taxon>
        <taxon>Gnathifera</taxon>
        <taxon>Rotifera</taxon>
        <taxon>Eurotatoria</taxon>
        <taxon>Bdelloidea</taxon>
        <taxon>Philodinida</taxon>
        <taxon>Philodinidae</taxon>
        <taxon>Rotaria</taxon>
    </lineage>
</organism>
<proteinExistence type="predicted"/>
<sequence>MMQNYSTEWPSAEALKEHVG</sequence>
<reference evidence="3" key="1">
    <citation type="submission" date="2021-02" db="EMBL/GenBank/DDBJ databases">
        <authorList>
            <person name="Nowell W R."/>
        </authorList>
    </citation>
    <scope>NUCLEOTIDE SEQUENCE</scope>
</reference>
<dbReference type="EMBL" id="CAJOBI010119972">
    <property type="protein sequence ID" value="CAF4673296.1"/>
    <property type="molecule type" value="Genomic_DNA"/>
</dbReference>
<gene>
    <name evidence="2" type="ORF">SMN809_LOCUS41983</name>
    <name evidence="3" type="ORF">SMN809_LOCUS53197</name>
</gene>
<dbReference type="Proteomes" id="UP000676336">
    <property type="component" value="Unassembled WGS sequence"/>
</dbReference>
<accession>A0A8S3D3Q8</accession>